<keyword evidence="3" id="KW-0472">Membrane</keyword>
<dbReference type="EMBL" id="OBKZ01000056">
    <property type="protein sequence ID" value="SOB55314.1"/>
    <property type="molecule type" value="Genomic_DNA"/>
</dbReference>
<feature type="transmembrane region" description="Helical" evidence="3">
    <location>
        <begin position="1401"/>
        <end position="1421"/>
    </location>
</feature>
<dbReference type="Pfam" id="PF25023">
    <property type="entry name" value="TEN_YD-shell"/>
    <property type="match status" value="1"/>
</dbReference>
<dbReference type="NCBIfam" id="TIGR03696">
    <property type="entry name" value="Rhs_assc_core"/>
    <property type="match status" value="1"/>
</dbReference>
<evidence type="ECO:0000256" key="2">
    <source>
        <dbReference type="SAM" id="MobiDB-lite"/>
    </source>
</evidence>
<dbReference type="InterPro" id="IPR022385">
    <property type="entry name" value="Rhs_assc_core"/>
</dbReference>
<dbReference type="Gene3D" id="2.180.10.10">
    <property type="entry name" value="RHS repeat-associated core"/>
    <property type="match status" value="2"/>
</dbReference>
<sequence>MPVTENSDIYSNAFNFDSFLSGGVDPRTGIYSCRLSLGNLQSHALNGPDLPLSLHFNPLNTVDRGFGLGWTLTGTRYDRTAKTLSLAGGETYKTQELPSRVLLTDQKLERHKLLVIGENRFLLTAQNGQREELAMMGLSNVAVTQRIWSANGASLELAYTLYNGHPMLSEVRDSRRTLLSITRTGAGLELKRFPGSAEEATFVIHLVNSRLSSITLPEGGRWEIRYLVLDGLAYVSRLYSPLGAVEHISYKTMGLRFPEGSGIPAMASVATHSVFPGHGQPYIHKRFSFSDTNFLGFGAAGFSSETSGDRLYKVVGDYSYASTETLMSGSEVHSETVRTFNTFHLLDAEVTQCGAKKISERVDYHTEPGKCFRDQPAQCRLPKRSLKRYEDVKTGTLREEVTQFEFDAYGNEVKRITPDGLTTLTDYFPSEGADDCPADPLTFVRFPRQKTVFSGTRAQDPHHITRFRYTALPLLEGTTVAAVVPAREQFFVRVGETEVLHEQTDYEYAVTPQDPTLHGRQVAKTLTLNGLATKETSNYAISHQAVTVETVLTGHDESRATDRVVYCAVTGACLSRSEEDKAPVEYEYDALGRVIRETVSKASSYEASKTRTYQLPQSESQYPTLLITDVNGMQQRVTYDGIGRVCTIEEQDVESTSTEQPLRLIKRNQYNSLGQLQSETVTDWLGGTPLVLQTRYVYDNWGQVKTTLHPDGVQAHVERSPENLSEICWRQGQGKTVTFFNTQGKPVSVETFDLQGVSQSKTTHVYDGFGRCTRQTDPEGNETAFEYDAFGRLCRSTLPDATVVETRYALFSSEELPVQIQAANKVIGTQTFDGLGRLVASNTGGRKTTYEYAPGSSLPRAVSRPDGQRSTRDYEAQLDGAVVGRTSANQTAVYGYDPRSGLLTRASEQGRTSTYEYSRAGRLKREQWALAGQLYEAFYTYSLGGRVLSQVGVDGSRSEHGYDAYGRLKTMSNGALKAECEYNAQGQMHIIKASDAAHQQLITTLNHDELGREVQRMVHANGIEKFTLKTRYTRASKVAQRSLLNNGVVLRDEHFDYDRRGRLIHYRCNGSQRPCNPLGKEIVAQRFEFDAWDNIVLLQTDFEGGQNTTTYTMSESDPTQLIKVEHSHADYPAAVTLRYDANGHLILDAAGRTLSYDGLGRLTQVSLAVNAAVRKYGYDAGDRLVEVIDNDTAPRHFFYRDDCLVNEVKGSATKTFFRMGNTLLGQEEQGAAVRTVLLAGDSQKTVLGASVTDHFSSVAYDPYGNRSMQGEVLTGLGFNGERLDSVTECYLLGNGYRAYDPLLMRFQSPDNQSPFGAGGLNPYAYCLGDPINRSDPTGHSVWEALLGAGMAALGILASIATFGVATPLAIAGLVAGVTSGIAGIASAVFQGACPESGAGEILGYVSLGLGLLSVGIGLAAMGKALSHVGNRLHDAFKSGLDGKGALKAGKAMARGAKGKATAPAVKWKVIAPKPKNIRSDLSESAMNDYQRFVKSIEEQNLHPGIAAQKLGDAKYTKMSGTAKNIHQYEIRIGGKDRVTFLLHKDSVEILQVGGHALMKK</sequence>
<dbReference type="Pfam" id="PF05593">
    <property type="entry name" value="RHS_repeat"/>
    <property type="match status" value="1"/>
</dbReference>
<dbReference type="InterPro" id="IPR056823">
    <property type="entry name" value="TEN-like_YD-shell"/>
</dbReference>
<dbReference type="InterPro" id="IPR050708">
    <property type="entry name" value="T6SS_VgrG/RHS"/>
</dbReference>
<proteinExistence type="predicted"/>
<feature type="transmembrane region" description="Helical" evidence="3">
    <location>
        <begin position="1368"/>
        <end position="1389"/>
    </location>
</feature>
<protein>
    <submittedName>
        <fullName evidence="5">RHS repeat-associated core domain protein containing protein</fullName>
    </submittedName>
</protein>
<dbReference type="Proteomes" id="UP000219564">
    <property type="component" value="Unassembled WGS sequence"/>
</dbReference>
<dbReference type="InterPro" id="IPR031325">
    <property type="entry name" value="RHS_repeat"/>
</dbReference>
<dbReference type="NCBIfam" id="TIGR01643">
    <property type="entry name" value="YD_repeat_2x"/>
    <property type="match status" value="1"/>
</dbReference>
<evidence type="ECO:0000256" key="1">
    <source>
        <dbReference type="ARBA" id="ARBA00022737"/>
    </source>
</evidence>
<feature type="region of interest" description="Disordered" evidence="2">
    <location>
        <begin position="852"/>
        <end position="871"/>
    </location>
</feature>
<organism evidence="5 6">
    <name type="scientific">Pseudomonas lundensis</name>
    <dbReference type="NCBI Taxonomy" id="86185"/>
    <lineage>
        <taxon>Bacteria</taxon>
        <taxon>Pseudomonadati</taxon>
        <taxon>Pseudomonadota</taxon>
        <taxon>Gammaproteobacteria</taxon>
        <taxon>Pseudomonadales</taxon>
        <taxon>Pseudomonadaceae</taxon>
        <taxon>Pseudomonas</taxon>
    </lineage>
</organism>
<dbReference type="PANTHER" id="PTHR32305:SF15">
    <property type="entry name" value="PROTEIN RHSA-RELATED"/>
    <property type="match status" value="1"/>
</dbReference>
<name>A0AAX2HH60_9PSED</name>
<dbReference type="RefSeq" id="WP_097192962.1">
    <property type="nucleotide sequence ID" value="NZ_OBKZ01000056.1"/>
</dbReference>
<reference evidence="5 6" key="1">
    <citation type="submission" date="2017-08" db="EMBL/GenBank/DDBJ databases">
        <authorList>
            <person name="Chaillou S."/>
        </authorList>
    </citation>
    <scope>NUCLEOTIDE SEQUENCE [LARGE SCALE GENOMIC DNA]</scope>
    <source>
        <strain evidence="5 6">MFPA15A1205</strain>
    </source>
</reference>
<evidence type="ECO:0000313" key="6">
    <source>
        <dbReference type="Proteomes" id="UP000219564"/>
    </source>
</evidence>
<keyword evidence="3" id="KW-1133">Transmembrane helix</keyword>
<comment type="caution">
    <text evidence="5">The sequence shown here is derived from an EMBL/GenBank/DDBJ whole genome shotgun (WGS) entry which is preliminary data.</text>
</comment>
<evidence type="ECO:0000313" key="5">
    <source>
        <dbReference type="EMBL" id="SOB55314.1"/>
    </source>
</evidence>
<evidence type="ECO:0000256" key="3">
    <source>
        <dbReference type="SAM" id="Phobius"/>
    </source>
</evidence>
<keyword evidence="1" id="KW-0677">Repeat</keyword>
<evidence type="ECO:0000259" key="4">
    <source>
        <dbReference type="Pfam" id="PF25023"/>
    </source>
</evidence>
<dbReference type="PANTHER" id="PTHR32305">
    <property type="match status" value="1"/>
</dbReference>
<feature type="domain" description="Teneurin-like YD-shell" evidence="4">
    <location>
        <begin position="965"/>
        <end position="1311"/>
    </location>
</feature>
<gene>
    <name evidence="5" type="ORF">PLUA15_90075</name>
</gene>
<accession>A0AAX2HH60</accession>
<feature type="transmembrane region" description="Helical" evidence="3">
    <location>
        <begin position="1341"/>
        <end position="1361"/>
    </location>
</feature>
<keyword evidence="3" id="KW-0812">Transmembrane</keyword>
<dbReference type="InterPro" id="IPR006530">
    <property type="entry name" value="YD"/>
</dbReference>